<dbReference type="Pfam" id="PF00317">
    <property type="entry name" value="Ribonuc_red_lgN"/>
    <property type="match status" value="1"/>
</dbReference>
<evidence type="ECO:0000256" key="6">
    <source>
        <dbReference type="ARBA" id="ARBA00022634"/>
    </source>
</evidence>
<dbReference type="GO" id="GO:0004748">
    <property type="term" value="F:ribonucleoside-diphosphate reductase activity, thioredoxin disulfide as acceptor"/>
    <property type="evidence" value="ECO:0007669"/>
    <property type="project" value="UniProtKB-EC"/>
</dbReference>
<evidence type="ECO:0000256" key="11">
    <source>
        <dbReference type="ARBA" id="ARBA00023285"/>
    </source>
</evidence>
<evidence type="ECO:0000256" key="10">
    <source>
        <dbReference type="ARBA" id="ARBA00023157"/>
    </source>
</evidence>
<dbReference type="GO" id="GO:0071897">
    <property type="term" value="P:DNA biosynthetic process"/>
    <property type="evidence" value="ECO:0007669"/>
    <property type="project" value="UniProtKB-KW"/>
</dbReference>
<keyword evidence="8 14" id="KW-0560">Oxidoreductase</keyword>
<evidence type="ECO:0000313" key="19">
    <source>
        <dbReference type="EMBL" id="MDI6451321.1"/>
    </source>
</evidence>
<dbReference type="InterPro" id="IPR000788">
    <property type="entry name" value="RNR_lg_C"/>
</dbReference>
<accession>A0AAW6U6Z3</accession>
<evidence type="ECO:0000313" key="20">
    <source>
        <dbReference type="Proteomes" id="UP001431776"/>
    </source>
</evidence>
<comment type="catalytic activity">
    <reaction evidence="13 14">
        <text>a 2'-deoxyribonucleoside 5'-diphosphate + [thioredoxin]-disulfide + H2O = a ribonucleoside 5'-diphosphate + [thioredoxin]-dithiol</text>
        <dbReference type="Rhea" id="RHEA:23252"/>
        <dbReference type="Rhea" id="RHEA-COMP:10698"/>
        <dbReference type="Rhea" id="RHEA-COMP:10700"/>
        <dbReference type="ChEBI" id="CHEBI:15377"/>
        <dbReference type="ChEBI" id="CHEBI:29950"/>
        <dbReference type="ChEBI" id="CHEBI:50058"/>
        <dbReference type="ChEBI" id="CHEBI:57930"/>
        <dbReference type="ChEBI" id="CHEBI:73316"/>
        <dbReference type="EC" id="1.17.4.1"/>
    </reaction>
</comment>
<protein>
    <recommendedName>
        <fullName evidence="4 14">Vitamin B12-dependent ribonucleotide reductase</fullName>
        <ecNumber evidence="3 14">1.17.4.1</ecNumber>
    </recommendedName>
</protein>
<comment type="caution">
    <text evidence="19">The sequence shown here is derived from an EMBL/GenBank/DDBJ whole genome shotgun (WGS) entry which is preliminary data.</text>
</comment>
<dbReference type="SUPFAM" id="SSF51998">
    <property type="entry name" value="PFL-like glycyl radical enzymes"/>
    <property type="match status" value="1"/>
</dbReference>
<sequence length="768" mass="82571">MPATDQPVGRPSRQDLRARMLAQRYLRKDPSGQPIETTEQMFRRVAKAIAAVEERSGGPRSVVSALQNAFYRLMASGDFLPNSPTLMNAGREGGMLSACFVLPVPDSIDGIFEALKQTAQVQKAGGGTGFAFDALRPTGDLVASSGGTTSGPLSFMGVFASATGAIQQGAFRRGANMGMMSVHHPDILNFITAKDDSTAFENFNLSVKVTDRFMADLHENPGRPHIVQNPRTGERYVIPKTVPPHACTLADLLPADHANGACWTVMDLWNLIVSHSHRTGEPGICFIDAVNRNNPLPDCGRIEATNPCGEQPLLSNESCNLGSINLSRFVTSDGQDLDWRRLGRVIRRAVRFLDNVIDANTYPTGEIHQTTLAHRKIGLGVMGFADTLILRGIRYDSPEAETLARTIAGFLTETAHAASADLATLRGHFPSWPMSRWAKPPARPMRNAACTTVAPTGSISIIAGCSSGIEPIYSLATTRLALDGQEFFELHPLLERLGQKQGWLTNAVRQALARGEPIDGISAVPRRTAELFVTAHEVSPEWHVRIQAAWQSWIDSAVSKTVNLPAGSAIEDVDKVFRLAHKLGCKGITVYRDGSRAGQTLSGPSETRAQSSSAPIRPRDRVPVAVGRTFKTRVGCGTIFTTVNSDATGLCEVFAALGKAGGCPAQSEATARAVSIALRCGVGPAVLIDQLKGIRCLSTCVARRDNTDIVALSCPDAIARAIDQALAAERLQPDRSPPTGRPCPYCGQPMRRETGCFVCDRCLFNSCG</sequence>
<feature type="region of interest" description="Disordered" evidence="15">
    <location>
        <begin position="596"/>
        <end position="616"/>
    </location>
</feature>
<evidence type="ECO:0000256" key="9">
    <source>
        <dbReference type="ARBA" id="ARBA00023116"/>
    </source>
</evidence>
<keyword evidence="10" id="KW-1015">Disulfide bond</keyword>
<dbReference type="RefSeq" id="WP_349246728.1">
    <property type="nucleotide sequence ID" value="NZ_JASCXX010000033.1"/>
</dbReference>
<name>A0AAW6U6Z3_9BACT</name>
<keyword evidence="6 14" id="KW-0237">DNA synthesis</keyword>
<dbReference type="PRINTS" id="PR01183">
    <property type="entry name" value="RIBORDTASEM1"/>
</dbReference>
<dbReference type="Gene3D" id="3.20.70.20">
    <property type="match status" value="1"/>
</dbReference>
<keyword evidence="7 14" id="KW-0547">Nucleotide-binding</keyword>
<feature type="domain" description="Ribonucleotide reductase large subunit N-terminal" evidence="16">
    <location>
        <begin position="16"/>
        <end position="94"/>
    </location>
</feature>
<dbReference type="GO" id="GO:0009263">
    <property type="term" value="P:deoxyribonucleotide biosynthetic process"/>
    <property type="evidence" value="ECO:0007669"/>
    <property type="project" value="UniProtKB-KW"/>
</dbReference>
<comment type="cofactor">
    <cofactor evidence="1 14">
        <name>adenosylcob(III)alamin</name>
        <dbReference type="ChEBI" id="CHEBI:18408"/>
    </cofactor>
</comment>
<dbReference type="PANTHER" id="PTHR43371">
    <property type="entry name" value="VITAMIN B12-DEPENDENT RIBONUCLEOTIDE REDUCTASE"/>
    <property type="match status" value="1"/>
</dbReference>
<comment type="similarity">
    <text evidence="2 14">Belongs to the ribonucleoside diphosphate reductase class-2 family.</text>
</comment>
<evidence type="ECO:0000256" key="13">
    <source>
        <dbReference type="ARBA" id="ARBA00047754"/>
    </source>
</evidence>
<evidence type="ECO:0000256" key="2">
    <source>
        <dbReference type="ARBA" id="ARBA00007405"/>
    </source>
</evidence>
<dbReference type="GO" id="GO:0031419">
    <property type="term" value="F:cobalamin binding"/>
    <property type="evidence" value="ECO:0007669"/>
    <property type="project" value="UniProtKB-KW"/>
</dbReference>
<proteinExistence type="inferred from homology"/>
<evidence type="ECO:0000256" key="15">
    <source>
        <dbReference type="SAM" id="MobiDB-lite"/>
    </source>
</evidence>
<comment type="function">
    <text evidence="12 14">Catalyzes the reduction of ribonucleotides to deoxyribonucleotides. May function to provide a pool of deoxyribonucleotide precursors for DNA repair during oxygen limitation and/or for immediate growth after restoration of oxygen.</text>
</comment>
<evidence type="ECO:0000259" key="17">
    <source>
        <dbReference type="Pfam" id="PF02867"/>
    </source>
</evidence>
<evidence type="ECO:0000256" key="8">
    <source>
        <dbReference type="ARBA" id="ARBA00023002"/>
    </source>
</evidence>
<evidence type="ECO:0000256" key="14">
    <source>
        <dbReference type="RuleBase" id="RU364064"/>
    </source>
</evidence>
<feature type="compositionally biased region" description="Polar residues" evidence="15">
    <location>
        <begin position="597"/>
        <end position="614"/>
    </location>
</feature>
<evidence type="ECO:0000256" key="5">
    <source>
        <dbReference type="ARBA" id="ARBA00022628"/>
    </source>
</evidence>
<evidence type="ECO:0000256" key="1">
    <source>
        <dbReference type="ARBA" id="ARBA00001922"/>
    </source>
</evidence>
<evidence type="ECO:0000259" key="16">
    <source>
        <dbReference type="Pfam" id="PF00317"/>
    </source>
</evidence>
<dbReference type="EMBL" id="JASCXX010000033">
    <property type="protein sequence ID" value="MDI6451321.1"/>
    <property type="molecule type" value="Genomic_DNA"/>
</dbReference>
<dbReference type="InterPro" id="IPR024434">
    <property type="entry name" value="TSCPD_dom"/>
</dbReference>
<dbReference type="PANTHER" id="PTHR43371:SF1">
    <property type="entry name" value="RIBONUCLEOSIDE-DIPHOSPHATE REDUCTASE"/>
    <property type="match status" value="1"/>
</dbReference>
<dbReference type="Pfam" id="PF02867">
    <property type="entry name" value="Ribonuc_red_lgC"/>
    <property type="match status" value="1"/>
</dbReference>
<dbReference type="InterPro" id="IPR050862">
    <property type="entry name" value="RdRp_reductase_class-2"/>
</dbReference>
<feature type="domain" description="TSCPD" evidence="18">
    <location>
        <begin position="624"/>
        <end position="725"/>
    </location>
</feature>
<keyword evidence="5 14" id="KW-0846">Cobalamin</keyword>
<evidence type="ECO:0000256" key="12">
    <source>
        <dbReference type="ARBA" id="ARBA00025437"/>
    </source>
</evidence>
<dbReference type="AlphaFoldDB" id="A0AAW6U6Z3"/>
<evidence type="ECO:0000256" key="7">
    <source>
        <dbReference type="ARBA" id="ARBA00022741"/>
    </source>
</evidence>
<dbReference type="GO" id="GO:0005524">
    <property type="term" value="F:ATP binding"/>
    <property type="evidence" value="ECO:0007669"/>
    <property type="project" value="InterPro"/>
</dbReference>
<keyword evidence="20" id="KW-1185">Reference proteome</keyword>
<dbReference type="EC" id="1.17.4.1" evidence="3 14"/>
<evidence type="ECO:0000256" key="4">
    <source>
        <dbReference type="ARBA" id="ARBA00014409"/>
    </source>
</evidence>
<dbReference type="NCBIfam" id="TIGR02504">
    <property type="entry name" value="NrdJ_Z"/>
    <property type="match status" value="1"/>
</dbReference>
<reference evidence="19" key="1">
    <citation type="submission" date="2023-05" db="EMBL/GenBank/DDBJ databases">
        <title>Anaerotaeda fermentans gen. nov., sp. nov., a novel anaerobic planctomycete of the new family within the order Sedimentisphaerales isolated from Taman Peninsula, Russia.</title>
        <authorList>
            <person name="Khomyakova M.A."/>
            <person name="Merkel A.Y."/>
            <person name="Slobodkin A.I."/>
        </authorList>
    </citation>
    <scope>NUCLEOTIDE SEQUENCE</scope>
    <source>
        <strain evidence="19">M17dextr</strain>
    </source>
</reference>
<dbReference type="InterPro" id="IPR013509">
    <property type="entry name" value="RNR_lsu_N"/>
</dbReference>
<dbReference type="Pfam" id="PF12637">
    <property type="entry name" value="TSCPD"/>
    <property type="match status" value="1"/>
</dbReference>
<evidence type="ECO:0000259" key="18">
    <source>
        <dbReference type="Pfam" id="PF12637"/>
    </source>
</evidence>
<feature type="domain" description="Ribonucleotide reductase large subunit C-terminal" evidence="17">
    <location>
        <begin position="97"/>
        <end position="591"/>
    </location>
</feature>
<dbReference type="SUPFAM" id="SSF48168">
    <property type="entry name" value="R1 subunit of ribonucleotide reductase, N-terminal domain"/>
    <property type="match status" value="1"/>
</dbReference>
<keyword evidence="9" id="KW-0215">Deoxyribonucleotide synthesis</keyword>
<dbReference type="CDD" id="cd02888">
    <property type="entry name" value="RNR_II_dimer"/>
    <property type="match status" value="1"/>
</dbReference>
<dbReference type="InterPro" id="IPR008926">
    <property type="entry name" value="RNR_R1-su_N"/>
</dbReference>
<keyword evidence="11 14" id="KW-0170">Cobalt</keyword>
<gene>
    <name evidence="19" type="ORF">QJ522_19830</name>
</gene>
<dbReference type="Proteomes" id="UP001431776">
    <property type="component" value="Unassembled WGS sequence"/>
</dbReference>
<organism evidence="19 20">
    <name type="scientific">Anaerobaca lacustris</name>
    <dbReference type="NCBI Taxonomy" id="3044600"/>
    <lineage>
        <taxon>Bacteria</taxon>
        <taxon>Pseudomonadati</taxon>
        <taxon>Planctomycetota</taxon>
        <taxon>Phycisphaerae</taxon>
        <taxon>Sedimentisphaerales</taxon>
        <taxon>Anaerobacaceae</taxon>
        <taxon>Anaerobaca</taxon>
    </lineage>
</organism>
<dbReference type="InterPro" id="IPR013344">
    <property type="entry name" value="RNR_NrdJ/NrdZ"/>
</dbReference>
<evidence type="ECO:0000256" key="3">
    <source>
        <dbReference type="ARBA" id="ARBA00012274"/>
    </source>
</evidence>